<dbReference type="InParanoid" id="A0A409VR07"/>
<keyword evidence="3" id="KW-1185">Reference proteome</keyword>
<dbReference type="OrthoDB" id="2349883at2759"/>
<protein>
    <submittedName>
        <fullName evidence="2">Uncharacterized protein</fullName>
    </submittedName>
</protein>
<evidence type="ECO:0000313" key="2">
    <source>
        <dbReference type="EMBL" id="PPQ68669.1"/>
    </source>
</evidence>
<dbReference type="Proteomes" id="UP000283269">
    <property type="component" value="Unassembled WGS sequence"/>
</dbReference>
<sequence>MATLQCKIRLTFFPVGAAFPFVLPPDEAVRRMSPYAKYSCGEFGLLDRILPEVFVEPKRPVNLEAVYMPAWLIGGSSLFNFVFDKGTLKETRGMFANYANTMYIPGCDIPLLSTANVWSSRVMKDNVPIPFSDSFLKGQIEDIENEYIKGITCFPFTISPFSVLKLIQTASGLTVKLGNIEAYIERARIHSFSAMPVLLPMYAAKHQDKDGKSFMMFIEAHTASVKFDKLQTFSVKVKHGIKLPPRQTLRNSSEELVIDLEKYDNGVEVFDTGYAFGRVNGLYENINSKTDHAFAEVYLWNLLGIYKNIQQLASMGSLSSDEDPRIREMTADEIASRTETIDKWQQKLEILNYFTIRCRLQKKETQRSILFLERSRSYFSKIFAAYPFEVSPEEALRQIGGWAGTFSSTTPSGLISSVLATTIPFLEYQRPIKMSAVYFPAWILNAELEAKLTHGSLEHDASATIRNTYIPAVGFDAPLLSAAPLWRADGDNFREDLVSFTEDLLEQHGEEVQCIPFSVSPFTLLDIPASLDSKASWDITRDLSVSPSSIKTTMFSAQPVLIPLYVGLYKVNETGQAMTFFTSGHSNQSNVMTQNIRGQNRAVEETFKGLSQLSLFKWVDLDSEVFKFVDYEPARRVHIGGVSITPAVDTAKAISKWLEDQLDSSQNISKLASLGNFVSDDDPRVREMSEEEDMVLKKYLDLSSEISMVKRIIETMKSANAKAMVLTYGGGKMPQFQAADGAAATLQSKLEDLERQRQEAKPQWWVEWELSNGKLQ</sequence>
<evidence type="ECO:0000313" key="3">
    <source>
        <dbReference type="Proteomes" id="UP000283269"/>
    </source>
</evidence>
<proteinExistence type="predicted"/>
<dbReference type="AlphaFoldDB" id="A0A409VR07"/>
<reference evidence="2 3" key="1">
    <citation type="journal article" date="2018" name="Evol. Lett.">
        <title>Horizontal gene cluster transfer increased hallucinogenic mushroom diversity.</title>
        <authorList>
            <person name="Reynolds H.T."/>
            <person name="Vijayakumar V."/>
            <person name="Gluck-Thaler E."/>
            <person name="Korotkin H.B."/>
            <person name="Matheny P.B."/>
            <person name="Slot J.C."/>
        </authorList>
    </citation>
    <scope>NUCLEOTIDE SEQUENCE [LARGE SCALE GENOMIC DNA]</scope>
    <source>
        <strain evidence="2 3">2631</strain>
    </source>
</reference>
<feature type="coiled-coil region" evidence="1">
    <location>
        <begin position="736"/>
        <end position="763"/>
    </location>
</feature>
<comment type="caution">
    <text evidence="2">The sequence shown here is derived from an EMBL/GenBank/DDBJ whole genome shotgun (WGS) entry which is preliminary data.</text>
</comment>
<name>A0A409VR07_PSICY</name>
<evidence type="ECO:0000256" key="1">
    <source>
        <dbReference type="SAM" id="Coils"/>
    </source>
</evidence>
<keyword evidence="1" id="KW-0175">Coiled coil</keyword>
<organism evidence="2 3">
    <name type="scientific">Psilocybe cyanescens</name>
    <dbReference type="NCBI Taxonomy" id="93625"/>
    <lineage>
        <taxon>Eukaryota</taxon>
        <taxon>Fungi</taxon>
        <taxon>Dikarya</taxon>
        <taxon>Basidiomycota</taxon>
        <taxon>Agaricomycotina</taxon>
        <taxon>Agaricomycetes</taxon>
        <taxon>Agaricomycetidae</taxon>
        <taxon>Agaricales</taxon>
        <taxon>Agaricineae</taxon>
        <taxon>Strophariaceae</taxon>
        <taxon>Psilocybe</taxon>
    </lineage>
</organism>
<dbReference type="EMBL" id="NHYD01003952">
    <property type="protein sequence ID" value="PPQ68669.1"/>
    <property type="molecule type" value="Genomic_DNA"/>
</dbReference>
<gene>
    <name evidence="2" type="ORF">CVT25_012323</name>
</gene>
<accession>A0A409VR07</accession>